<dbReference type="InterPro" id="IPR014980">
    <property type="entry name" value="DOPA_dioxygen"/>
</dbReference>
<dbReference type="OrthoDB" id="9970095at2759"/>
<organism evidence="1 2">
    <name type="scientific">Lentinula aciculospora</name>
    <dbReference type="NCBI Taxonomy" id="153920"/>
    <lineage>
        <taxon>Eukaryota</taxon>
        <taxon>Fungi</taxon>
        <taxon>Dikarya</taxon>
        <taxon>Basidiomycota</taxon>
        <taxon>Agaricomycotina</taxon>
        <taxon>Agaricomycetes</taxon>
        <taxon>Agaricomycetidae</taxon>
        <taxon>Agaricales</taxon>
        <taxon>Marasmiineae</taxon>
        <taxon>Omphalotaceae</taxon>
        <taxon>Lentinula</taxon>
    </lineage>
</organism>
<dbReference type="PANTHER" id="PTHR36423">
    <property type="entry name" value="AFR070WP"/>
    <property type="match status" value="1"/>
</dbReference>
<dbReference type="PANTHER" id="PTHR36423:SF2">
    <property type="entry name" value="AFR070WP"/>
    <property type="match status" value="1"/>
</dbReference>
<dbReference type="AlphaFoldDB" id="A0A9W9DS80"/>
<proteinExistence type="predicted"/>
<comment type="caution">
    <text evidence="1">The sequence shown here is derived from an EMBL/GenBank/DDBJ whole genome shotgun (WGS) entry which is preliminary data.</text>
</comment>
<protein>
    <submittedName>
        <fullName evidence="1">DOPA-like domain-containing protein</fullName>
    </submittedName>
</protein>
<reference evidence="1" key="1">
    <citation type="submission" date="2022-08" db="EMBL/GenBank/DDBJ databases">
        <title>A Global Phylogenomic Analysis of the Shiitake Genus Lentinula.</title>
        <authorList>
            <consortium name="DOE Joint Genome Institute"/>
            <person name="Sierra-Patev S."/>
            <person name="Min B."/>
            <person name="Naranjo-Ortiz M."/>
            <person name="Looney B."/>
            <person name="Konkel Z."/>
            <person name="Slot J.C."/>
            <person name="Sakamoto Y."/>
            <person name="Steenwyk J.L."/>
            <person name="Rokas A."/>
            <person name="Carro J."/>
            <person name="Camarero S."/>
            <person name="Ferreira P."/>
            <person name="Molpeceres G."/>
            <person name="Ruiz-Duenas F.J."/>
            <person name="Serrano A."/>
            <person name="Henrissat B."/>
            <person name="Drula E."/>
            <person name="Hughes K.W."/>
            <person name="Mata J.L."/>
            <person name="Ishikawa N.K."/>
            <person name="Vargas-Isla R."/>
            <person name="Ushijima S."/>
            <person name="Smith C.A."/>
            <person name="Ahrendt S."/>
            <person name="Andreopoulos W."/>
            <person name="He G."/>
            <person name="Labutti K."/>
            <person name="Lipzen A."/>
            <person name="Ng V."/>
            <person name="Riley R."/>
            <person name="Sandor L."/>
            <person name="Barry K."/>
            <person name="Martinez A.T."/>
            <person name="Xiao Y."/>
            <person name="Gibbons J.G."/>
            <person name="Terashima K."/>
            <person name="Grigoriev I.V."/>
            <person name="Hibbett D.S."/>
        </authorList>
    </citation>
    <scope>NUCLEOTIDE SEQUENCE</scope>
    <source>
        <strain evidence="1">JLM2183</strain>
    </source>
</reference>
<dbReference type="EMBL" id="JAOTPV010000004">
    <property type="protein sequence ID" value="KAJ4483753.1"/>
    <property type="molecule type" value="Genomic_DNA"/>
</dbReference>
<name>A0A9W9DS80_9AGAR</name>
<keyword evidence="2" id="KW-1185">Reference proteome</keyword>
<dbReference type="InterPro" id="IPR023389">
    <property type="entry name" value="DOPA-like_sf"/>
</dbReference>
<dbReference type="Gene3D" id="3.30.70.1240">
    <property type="entry name" value="DOPA-like domains"/>
    <property type="match status" value="1"/>
</dbReference>
<accession>A0A9W9DS80</accession>
<gene>
    <name evidence="1" type="ORF">J3R30DRAFT_1826737</name>
</gene>
<evidence type="ECO:0000313" key="1">
    <source>
        <dbReference type="EMBL" id="KAJ4483753.1"/>
    </source>
</evidence>
<dbReference type="SUPFAM" id="SSF143410">
    <property type="entry name" value="DOPA-like"/>
    <property type="match status" value="1"/>
</dbReference>
<dbReference type="Pfam" id="PF08883">
    <property type="entry name" value="DOPA_dioxygen"/>
    <property type="match status" value="1"/>
</dbReference>
<evidence type="ECO:0000313" key="2">
    <source>
        <dbReference type="Proteomes" id="UP001150266"/>
    </source>
</evidence>
<dbReference type="Proteomes" id="UP001150266">
    <property type="component" value="Unassembled WGS sequence"/>
</dbReference>
<sequence length="152" mass="17616">MSQIMDVDRTTTRFNPQMNFQTVIENEYKEWLFHIYFFQKNADQVHAALQLREAVLRLRLDGAFVAVPHFRVNEGPVGPHPVGSYEVWVLNETFASTFSYLCQNRGDLSILIIPLSKDQYRDYSSRATWMGHPLPLDLSALPQKTLDNRLSL</sequence>